<gene>
    <name evidence="2" type="ORF">WICPIJ_000520</name>
</gene>
<reference evidence="2" key="2">
    <citation type="submission" date="2021-01" db="EMBL/GenBank/DDBJ databases">
        <authorList>
            <person name="Schikora-Tamarit M.A."/>
        </authorList>
    </citation>
    <scope>NUCLEOTIDE SEQUENCE</scope>
    <source>
        <strain evidence="2">CBS2887</strain>
    </source>
</reference>
<comment type="caution">
    <text evidence="2">The sequence shown here is derived from an EMBL/GenBank/DDBJ whole genome shotgun (WGS) entry which is preliminary data.</text>
</comment>
<feature type="transmembrane region" description="Helical" evidence="1">
    <location>
        <begin position="123"/>
        <end position="140"/>
    </location>
</feature>
<sequence length="150" mass="17303">MFFAVPFLYMVEFLSGTFAAIRSSNGEISQPALDLFTKFEIMRNAFVIVIVASLFFIYQRSKEFLYHVAILISKGYYQLDDGALDDFPKPSETNYTPLSMFVMVLLTVCTCLLFNVFHIYFTLFDMGTICVFLLLMNFLIDRQTVLTHGF</sequence>
<proteinExistence type="predicted"/>
<evidence type="ECO:0000256" key="1">
    <source>
        <dbReference type="SAM" id="Phobius"/>
    </source>
</evidence>
<name>A0A9P8QGA6_WICPI</name>
<keyword evidence="1" id="KW-0812">Transmembrane</keyword>
<dbReference type="AlphaFoldDB" id="A0A9P8QGA6"/>
<feature type="transmembrane region" description="Helical" evidence="1">
    <location>
        <begin position="98"/>
        <end position="117"/>
    </location>
</feature>
<protein>
    <submittedName>
        <fullName evidence="2">Uncharacterized protein</fullName>
    </submittedName>
</protein>
<keyword evidence="1" id="KW-0472">Membrane</keyword>
<evidence type="ECO:0000313" key="3">
    <source>
        <dbReference type="Proteomes" id="UP000774326"/>
    </source>
</evidence>
<dbReference type="Proteomes" id="UP000774326">
    <property type="component" value="Unassembled WGS sequence"/>
</dbReference>
<accession>A0A9P8QGA6</accession>
<reference evidence="2" key="1">
    <citation type="journal article" date="2021" name="Open Biol.">
        <title>Shared evolutionary footprints suggest mitochondrial oxidative damage underlies multiple complex I losses in fungi.</title>
        <authorList>
            <person name="Schikora-Tamarit M.A."/>
            <person name="Marcet-Houben M."/>
            <person name="Nosek J."/>
            <person name="Gabaldon T."/>
        </authorList>
    </citation>
    <scope>NUCLEOTIDE SEQUENCE</scope>
    <source>
        <strain evidence="2">CBS2887</strain>
    </source>
</reference>
<keyword evidence="3" id="KW-1185">Reference proteome</keyword>
<organism evidence="2 3">
    <name type="scientific">Wickerhamomyces pijperi</name>
    <name type="common">Yeast</name>
    <name type="synonym">Pichia pijperi</name>
    <dbReference type="NCBI Taxonomy" id="599730"/>
    <lineage>
        <taxon>Eukaryota</taxon>
        <taxon>Fungi</taxon>
        <taxon>Dikarya</taxon>
        <taxon>Ascomycota</taxon>
        <taxon>Saccharomycotina</taxon>
        <taxon>Saccharomycetes</taxon>
        <taxon>Phaffomycetales</taxon>
        <taxon>Wickerhamomycetaceae</taxon>
        <taxon>Wickerhamomyces</taxon>
    </lineage>
</organism>
<evidence type="ECO:0000313" key="2">
    <source>
        <dbReference type="EMBL" id="KAH3688497.1"/>
    </source>
</evidence>
<feature type="transmembrane region" description="Helical" evidence="1">
    <location>
        <begin position="41"/>
        <end position="58"/>
    </location>
</feature>
<keyword evidence="1" id="KW-1133">Transmembrane helix</keyword>
<dbReference type="EMBL" id="JAEUBG010000317">
    <property type="protein sequence ID" value="KAH3688497.1"/>
    <property type="molecule type" value="Genomic_DNA"/>
</dbReference>